<dbReference type="InterPro" id="IPR012337">
    <property type="entry name" value="RNaseH-like_sf"/>
</dbReference>
<dbReference type="SUPFAM" id="SSF53098">
    <property type="entry name" value="Ribonuclease H-like"/>
    <property type="match status" value="1"/>
</dbReference>
<feature type="region of interest" description="Disordered" evidence="1">
    <location>
        <begin position="122"/>
        <end position="187"/>
    </location>
</feature>
<evidence type="ECO:0000256" key="1">
    <source>
        <dbReference type="SAM" id="MobiDB-lite"/>
    </source>
</evidence>
<feature type="region of interest" description="Disordered" evidence="1">
    <location>
        <begin position="806"/>
        <end position="880"/>
    </location>
</feature>
<dbReference type="OrthoDB" id="421462at2759"/>
<feature type="compositionally biased region" description="Basic and acidic residues" evidence="1">
    <location>
        <begin position="852"/>
        <end position="865"/>
    </location>
</feature>
<feature type="region of interest" description="Disordered" evidence="1">
    <location>
        <begin position="1500"/>
        <end position="1523"/>
    </location>
</feature>
<feature type="compositionally biased region" description="Polar residues" evidence="1">
    <location>
        <begin position="82"/>
        <end position="96"/>
    </location>
</feature>
<feature type="compositionally biased region" description="Basic and acidic residues" evidence="1">
    <location>
        <begin position="165"/>
        <end position="177"/>
    </location>
</feature>
<feature type="compositionally biased region" description="Low complexity" evidence="1">
    <location>
        <begin position="973"/>
        <end position="983"/>
    </location>
</feature>
<proteinExistence type="predicted"/>
<feature type="compositionally biased region" description="Low complexity" evidence="1">
    <location>
        <begin position="1306"/>
        <end position="1320"/>
    </location>
</feature>
<dbReference type="Proteomes" id="UP000649617">
    <property type="component" value="Unassembled WGS sequence"/>
</dbReference>
<dbReference type="EMBL" id="CAJNIZ010044405">
    <property type="protein sequence ID" value="CAE7687631.1"/>
    <property type="molecule type" value="Genomic_DNA"/>
</dbReference>
<feature type="compositionally biased region" description="Low complexity" evidence="1">
    <location>
        <begin position="122"/>
        <end position="164"/>
    </location>
</feature>
<feature type="region of interest" description="Disordered" evidence="1">
    <location>
        <begin position="972"/>
        <end position="1005"/>
    </location>
</feature>
<feature type="region of interest" description="Disordered" evidence="1">
    <location>
        <begin position="369"/>
        <end position="406"/>
    </location>
</feature>
<evidence type="ECO:0000313" key="2">
    <source>
        <dbReference type="EMBL" id="CAE7687631.1"/>
    </source>
</evidence>
<keyword evidence="3" id="KW-1185">Reference proteome</keyword>
<organism evidence="2 3">
    <name type="scientific">Symbiodinium pilosum</name>
    <name type="common">Dinoflagellate</name>
    <dbReference type="NCBI Taxonomy" id="2952"/>
    <lineage>
        <taxon>Eukaryota</taxon>
        <taxon>Sar</taxon>
        <taxon>Alveolata</taxon>
        <taxon>Dinophyceae</taxon>
        <taxon>Suessiales</taxon>
        <taxon>Symbiodiniaceae</taxon>
        <taxon>Symbiodinium</taxon>
    </lineage>
</organism>
<feature type="compositionally biased region" description="Basic and acidic residues" evidence="1">
    <location>
        <begin position="987"/>
        <end position="1001"/>
    </location>
</feature>
<accession>A0A812WNU0</accession>
<protein>
    <submittedName>
        <fullName evidence="2">GIP protein</fullName>
    </submittedName>
</protein>
<sequence>MMPMWQSRTQIRPKETAGATMCDRRALTTGKSVALGTMLAKDNRGAIGAAGTGAVGKIGEVMLMGRGVRRWRPMRAERRQSDASGSDNTTPSTTAERQPGQWNRPVWSEEDWKRWNSWWENSGSSSRAAGGDGSGTTSTTAWSTWASTTRTGGTTTTRPSTAPTRENDEVWQPHERASSGGKGPSEKLIIPTFNGEGEDGDLGMSARSYLRQIAAWEKMTKLAKDQRALVLYQNLQGSAWVNAESLSVELLGQADGVQYLRDWIEQHYLDVEVTLVGRSLSDLFRKLKRKPAQSFRDYAAEFNRLLARVTECGCKLPDVATAWLFVDRANLDEATEVSLLASVGNKYALKALQAAAIILDRSMRKPWEKGGRYENNRRTHVVNQTEAAELGDSEDGEELDPPDGDFGSDDEDLYVTYMTAKARYKDFSKARGIEQSEGNNGKKLAEDRIKAAKMKSHCSACGQRGHWHRDAVCPKRKTAAGGSDNQVQTIHVTNEICELSAVNLAELPAVLDTACSKTVVGTGWLQRYLDYIKGKGLDPGFVYEKDAFRFGAAHKIYEANYSAIILMAIGGKWVAVKAAVIHGDIPLLMSRPALARLGLVMDLGKNVADFRAVSSGEFDLKATPSGHPAICVDHRGLAKPNVSELPKVWENHGISILNVREVYMVGTSMPDQRYVASMGSEEHVPRVFYEKQLDPAIKNLLTADTLHSDPFLAWWKNTSLTSLLAQSVTFGSAWQTAAIRLCGLAEACSIELVAPPACPFHSVVIMSKQPALWNMNKTQLSQECFRRGIPINPNWTVLELRQVLSSERPDPQSLKQTGQGPGEDDSQGASGGGGRDGAPLRREGEQGFPDVADQRCPRSGPDCHDPGTFQGHPDIPESYGDWASEEERANSDNMHPDLKRFVLWRRYQKDSIKKGRTPKEPAPKYLDPEEHALIPPPPVSETRSSSSWSLIHDSVKDDKGKKGYAVVPKAKVTPTTTTCTPSRTSRRSRETEENSKERMEQDVTPDVRAGTEARVDGNTEHDTYHDMRYEHHDFDDDFWSCSSTQENEGHQVFLTKAAVKQLAKDGLDFSPGNHAGEQAAKEAFEKRQFTPDKFEHLFDLYNFDGTRGKRQGIHHGQGQRATFGYYAYGNFRGVTRRTSQWPHLVRYANAYLAQRWLDDSGEVRSPRWTSMSVSRNLPSAIHADKNNLQGSKNYVMTFSDHTGGEVFVEQPGGGTCRNNSKDVPIEGVLLDPQQGLCEFDPPRQHGTEAWQGKRWALTVYSARSYPEANNEEKRILRDLGFGIPGRGEIRQMRETCGGQPRRKESSSGPSQSSRPGQSTRRSLWKAAAALSIMFTTALSIMTEFACEALPDVKAPEVALLEIATCRLAEYADEKLKLAEPILLEDLIHDNDSVEGDFGLVETAVMRHQPGELWLHVRPEWTDEGIYEDVMEAVDFQLRGGRAVVFQNDDRDGGLWESTIEGWEETGYIVNHDFEIDGTEYVRVIYEAEIGYARVKEVLANEDGPPDRLQPEAEDGRPPDRADGAERLERSAAPLERGARAIRFPPSVPGHIASNLRRLHQNLGHPGVSDFVRHLRLAGASRAVLKAAKTLECQVCARGRAPAIAKPAKIGSCLRFNEIVGVDLMYCHDSEGVKHQLLSMVDFSSSYHVVVAVPRKDTYHLERAFCEHWLNVFGAPKVLAIDMAHWQAGCTERQGALWKTIFAKTNDEMAIAKGDLRLAIGAVSSAKNNLIKTSGYSPVQHVFGSTANIPEDLLNGRRAFDLGDEPVIDDSHAREVAIRASARIAFHQVQTDERVRRALLGRARVSQRRPEVGEQVFYWRKPATSKNGRWLGPATVIGHEDNNVWVTKSGRCVLCAPEHLRLATGEELGEAFSLRAAREDLERLLQADDEADEAFNEDDPDIEGHEEADDEEMAELDGEGEERLPRGGQRRPQEAAPPQVLKRHRTKGPDGQGEGRPHANPVCMLKPAKTARSREKQLEKEIPWSQIPPEVRPLFREAESKQWGEHIATGAFELLGIQASEEIRRTVPAERILSSRFAYRDKNLGKRRAVPTTPWRAKSRLVAAGHKDPDLGSNGNIEVDAPTVARSTLIALLQVCASKQWTASAGDVQAAFLQGLELRRDLWLSLPRDGIEGPTFPLADGEYKFRSCPLDPCVFILAKEGGDGEPAGYLALHVDDILLIAPRETNRTLQRKISDLFPVEDWEEDEFEYTGSHIKVTADGIYVNQASFCEGRLFQVEVDKGQNGDDPATEEQAIDNRSLLGALSWLATQSRPDLQCGVALGQQLQKAPLVRDVRFSNSLTTRALRHKEKGIVLRPIPLEEIVFVTFHDAGWANAEHEEAEDGFRLTPEEIEKGAILDLYTSDRPRVAKKTHSKIASQLGHLIMVFPKKFLHGEKASGSLLEWRSQSCKRVCRSTFGAETMSAVEALEGCQYMRSLFATLLKGNLVKVETARERWPLLCITDCKSVFDHLHRTGVPRIPSDRRLAIDLAALRQELQLERWAAKLPLQWVPTECQLAGPMTKPMKVDNFWTSLWEGIKLPFRKDLFHREEGF</sequence>
<feature type="region of interest" description="Disordered" evidence="1">
    <location>
        <begin position="1887"/>
        <end position="1978"/>
    </location>
</feature>
<evidence type="ECO:0000313" key="3">
    <source>
        <dbReference type="Proteomes" id="UP000649617"/>
    </source>
</evidence>
<name>A0A812WNU0_SYMPI</name>
<feature type="region of interest" description="Disordered" evidence="1">
    <location>
        <begin position="1294"/>
        <end position="1320"/>
    </location>
</feature>
<feature type="compositionally biased region" description="Acidic residues" evidence="1">
    <location>
        <begin position="1887"/>
        <end position="1919"/>
    </location>
</feature>
<feature type="region of interest" description="Disordered" evidence="1">
    <location>
        <begin position="69"/>
        <end position="107"/>
    </location>
</feature>
<comment type="caution">
    <text evidence="2">The sequence shown here is derived from an EMBL/GenBank/DDBJ whole genome shotgun (WGS) entry which is preliminary data.</text>
</comment>
<feature type="compositionally biased region" description="Basic and acidic residues" evidence="1">
    <location>
        <begin position="912"/>
        <end position="932"/>
    </location>
</feature>
<reference evidence="2" key="1">
    <citation type="submission" date="2021-02" db="EMBL/GenBank/DDBJ databases">
        <authorList>
            <person name="Dougan E. K."/>
            <person name="Rhodes N."/>
            <person name="Thang M."/>
            <person name="Chan C."/>
        </authorList>
    </citation>
    <scope>NUCLEOTIDE SEQUENCE</scope>
</reference>
<feature type="compositionally biased region" description="Acidic residues" evidence="1">
    <location>
        <begin position="389"/>
        <end position="406"/>
    </location>
</feature>
<gene>
    <name evidence="2" type="primary">GIP</name>
    <name evidence="2" type="ORF">SPIL2461_LOCUS19243</name>
</gene>
<feature type="region of interest" description="Disordered" evidence="1">
    <location>
        <begin position="912"/>
        <end position="948"/>
    </location>
</feature>